<evidence type="ECO:0000313" key="6">
    <source>
        <dbReference type="RefSeq" id="XP_026490612.1"/>
    </source>
</evidence>
<dbReference type="OrthoDB" id="6930117at2759"/>
<sequence length="178" mass="17505">MANKIALLACVCFIAVRNISAQCIGAYNGLGLNAYAAGAPFAAPWAAGPIAAAECGTFSPFVPSSGGGFTITSASPIAPTGVTVTSENAYEGPLAVTGVLPFLGAVALEGALPTLGAGTINYGCGNGNIGMLNEDFGYNGLGPLGYNGLGGPLAYEAGLVGPGYRYNGIGCGGYGAYY</sequence>
<reference evidence="6" key="1">
    <citation type="submission" date="2025-08" db="UniProtKB">
        <authorList>
            <consortium name="RefSeq"/>
        </authorList>
    </citation>
    <scope>IDENTIFICATION</scope>
    <source>
        <tissue evidence="6">Whole body</tissue>
    </source>
</reference>
<dbReference type="RefSeq" id="XP_026490612.1">
    <property type="nucleotide sequence ID" value="XM_026634827.2"/>
</dbReference>
<dbReference type="Proteomes" id="UP001652626">
    <property type="component" value="Chromosome 28"/>
</dbReference>
<dbReference type="Pfam" id="PF01723">
    <property type="entry name" value="Chorion_1"/>
    <property type="match status" value="1"/>
</dbReference>
<protein>
    <submittedName>
        <fullName evidence="6">Chorion class B protein PC10-like</fullName>
    </submittedName>
</protein>
<name>A0A8B8I2G6_VANTA</name>
<organism evidence="5 6">
    <name type="scientific">Vanessa tameamea</name>
    <name type="common">Kamehameha butterfly</name>
    <dbReference type="NCBI Taxonomy" id="334116"/>
    <lineage>
        <taxon>Eukaryota</taxon>
        <taxon>Metazoa</taxon>
        <taxon>Ecdysozoa</taxon>
        <taxon>Arthropoda</taxon>
        <taxon>Hexapoda</taxon>
        <taxon>Insecta</taxon>
        <taxon>Pterygota</taxon>
        <taxon>Neoptera</taxon>
        <taxon>Endopterygota</taxon>
        <taxon>Lepidoptera</taxon>
        <taxon>Glossata</taxon>
        <taxon>Ditrysia</taxon>
        <taxon>Papilionoidea</taxon>
        <taxon>Nymphalidae</taxon>
        <taxon>Nymphalinae</taxon>
        <taxon>Vanessa</taxon>
    </lineage>
</organism>
<dbReference type="InterPro" id="IPR002635">
    <property type="entry name" value="Chorion"/>
</dbReference>
<dbReference type="GeneID" id="113396773"/>
<keyword evidence="5" id="KW-1185">Reference proteome</keyword>
<gene>
    <name evidence="6" type="primary">LOC113396773</name>
</gene>
<feature type="signal peptide" evidence="4">
    <location>
        <begin position="1"/>
        <end position="21"/>
    </location>
</feature>
<dbReference type="AlphaFoldDB" id="A0A8B8I2G6"/>
<accession>A0A8B8I2G6</accession>
<evidence type="ECO:0000256" key="2">
    <source>
        <dbReference type="ARBA" id="ARBA00022737"/>
    </source>
</evidence>
<dbReference type="GO" id="GO:0007304">
    <property type="term" value="P:chorion-containing eggshell formation"/>
    <property type="evidence" value="ECO:0007669"/>
    <property type="project" value="InterPro"/>
</dbReference>
<evidence type="ECO:0000313" key="5">
    <source>
        <dbReference type="Proteomes" id="UP001652626"/>
    </source>
</evidence>
<dbReference type="GO" id="GO:0042600">
    <property type="term" value="C:egg chorion"/>
    <property type="evidence" value="ECO:0007669"/>
    <property type="project" value="InterPro"/>
</dbReference>
<comment type="similarity">
    <text evidence="1 3">Belongs to the chorion protein family.</text>
</comment>
<keyword evidence="2" id="KW-0677">Repeat</keyword>
<proteinExistence type="inferred from homology"/>
<dbReference type="OMA" id="IKMTSEN"/>
<keyword evidence="4" id="KW-0732">Signal</keyword>
<dbReference type="GO" id="GO:0005213">
    <property type="term" value="F:structural constituent of egg chorion"/>
    <property type="evidence" value="ECO:0007669"/>
    <property type="project" value="InterPro"/>
</dbReference>
<feature type="chain" id="PRO_5034750206" evidence="4">
    <location>
        <begin position="22"/>
        <end position="178"/>
    </location>
</feature>
<evidence type="ECO:0000256" key="4">
    <source>
        <dbReference type="SAM" id="SignalP"/>
    </source>
</evidence>
<evidence type="ECO:0000256" key="3">
    <source>
        <dbReference type="RuleBase" id="RU004378"/>
    </source>
</evidence>
<evidence type="ECO:0000256" key="1">
    <source>
        <dbReference type="ARBA" id="ARBA00005906"/>
    </source>
</evidence>